<keyword evidence="2" id="KW-1185">Reference proteome</keyword>
<organism evidence="1 2">
    <name type="scientific">Xanthomonas chitinilytica</name>
    <dbReference type="NCBI Taxonomy" id="2989819"/>
    <lineage>
        <taxon>Bacteria</taxon>
        <taxon>Pseudomonadati</taxon>
        <taxon>Pseudomonadota</taxon>
        <taxon>Gammaproteobacteria</taxon>
        <taxon>Lysobacterales</taxon>
        <taxon>Lysobacteraceae</taxon>
        <taxon>Xanthomonas</taxon>
    </lineage>
</organism>
<gene>
    <name evidence="1" type="ORF">OK345_09055</name>
</gene>
<accession>A0ABT3JVY8</accession>
<dbReference type="Proteomes" id="UP001209922">
    <property type="component" value="Unassembled WGS sequence"/>
</dbReference>
<dbReference type="RefSeq" id="WP_265127639.1">
    <property type="nucleotide sequence ID" value="NZ_JAPCHY010000007.1"/>
</dbReference>
<protein>
    <submittedName>
        <fullName evidence="1">Uncharacterized protein</fullName>
    </submittedName>
</protein>
<sequence length="186" mass="20579">MYYMLECHGPDEEDVAAIGDWPHFDGVNWNLGRAITAPIRVPVIVELDPQFPGRMMPMFDSGVLLFSDEMIDALHRCGVRNFQCFDAVVKDAANNIEYGNYKVINIVGIVSAADLDGSVYEAHDGVASIDTDFDSLAIDESRTRGAGMFRLAEAVNGIVIHQRVKQGLEEQGIEYLDFVPPAEWIG</sequence>
<evidence type="ECO:0000313" key="1">
    <source>
        <dbReference type="EMBL" id="MCW4472652.1"/>
    </source>
</evidence>
<name>A0ABT3JVY8_9XANT</name>
<comment type="caution">
    <text evidence="1">The sequence shown here is derived from an EMBL/GenBank/DDBJ whole genome shotgun (WGS) entry which is preliminary data.</text>
</comment>
<reference evidence="1 2" key="1">
    <citation type="submission" date="2022-10" db="EMBL/GenBank/DDBJ databases">
        <title>Xanthomonas sp. H13-6.</title>
        <authorList>
            <person name="Liu X."/>
            <person name="Deng Z."/>
            <person name="Jiang Y."/>
            <person name="Yu T."/>
            <person name="Ai J."/>
        </authorList>
    </citation>
    <scope>NUCLEOTIDE SEQUENCE [LARGE SCALE GENOMIC DNA]</scope>
    <source>
        <strain evidence="1 2">H13-6</strain>
    </source>
</reference>
<proteinExistence type="predicted"/>
<dbReference type="EMBL" id="JAPCHY010000007">
    <property type="protein sequence ID" value="MCW4472652.1"/>
    <property type="molecule type" value="Genomic_DNA"/>
</dbReference>
<evidence type="ECO:0000313" key="2">
    <source>
        <dbReference type="Proteomes" id="UP001209922"/>
    </source>
</evidence>